<comment type="similarity">
    <text evidence="1">Belongs to the AHA1 family.</text>
</comment>
<feature type="domain" description="Activator of Hsp90 ATPase homologue 1/2-like C-terminal" evidence="2">
    <location>
        <begin position="14"/>
        <end position="135"/>
    </location>
</feature>
<dbReference type="Gene3D" id="3.30.530.20">
    <property type="match status" value="1"/>
</dbReference>
<dbReference type="EMBL" id="CP034998">
    <property type="protein sequence ID" value="QAS79584.1"/>
    <property type="molecule type" value="Genomic_DNA"/>
</dbReference>
<dbReference type="AlphaFoldDB" id="A0AAE5TX99"/>
<keyword evidence="4" id="KW-1185">Reference proteome</keyword>
<gene>
    <name evidence="3" type="ORF">CO657_16620</name>
</gene>
<dbReference type="SUPFAM" id="SSF55961">
    <property type="entry name" value="Bet v1-like"/>
    <property type="match status" value="1"/>
</dbReference>
<reference evidence="3 4" key="1">
    <citation type="submission" date="2019-01" db="EMBL/GenBank/DDBJ databases">
        <title>Genomic insights into the origins and evolution of symbiotic genes in the Phaseolus vulgaris microsymbionts.</title>
        <authorList>
            <person name="Tong W."/>
        </authorList>
    </citation>
    <scope>NUCLEOTIDE SEQUENCE [LARGE SCALE GENOMIC DNA]</scope>
    <source>
        <strain evidence="3 4">FH23</strain>
    </source>
</reference>
<evidence type="ECO:0000259" key="2">
    <source>
        <dbReference type="Pfam" id="PF08327"/>
    </source>
</evidence>
<proteinExistence type="inferred from homology"/>
<accession>A0AAE5TX99</accession>
<evidence type="ECO:0000256" key="1">
    <source>
        <dbReference type="ARBA" id="ARBA00006817"/>
    </source>
</evidence>
<dbReference type="KEGG" id="rad:CO657_16620"/>
<organism evidence="3 4">
    <name type="scientific">Rhizobium acidisoli</name>
    <dbReference type="NCBI Taxonomy" id="1538158"/>
    <lineage>
        <taxon>Bacteria</taxon>
        <taxon>Pseudomonadati</taxon>
        <taxon>Pseudomonadota</taxon>
        <taxon>Alphaproteobacteria</taxon>
        <taxon>Hyphomicrobiales</taxon>
        <taxon>Rhizobiaceae</taxon>
        <taxon>Rhizobium/Agrobacterium group</taxon>
        <taxon>Rhizobium</taxon>
    </lineage>
</organism>
<dbReference type="Pfam" id="PF08327">
    <property type="entry name" value="AHSA1"/>
    <property type="match status" value="1"/>
</dbReference>
<evidence type="ECO:0000313" key="4">
    <source>
        <dbReference type="Proteomes" id="UP000220927"/>
    </source>
</evidence>
<dbReference type="InterPro" id="IPR013538">
    <property type="entry name" value="ASHA1/2-like_C"/>
</dbReference>
<dbReference type="Proteomes" id="UP000220927">
    <property type="component" value="Chromosome"/>
</dbReference>
<evidence type="ECO:0000313" key="3">
    <source>
        <dbReference type="EMBL" id="QAS79584.1"/>
    </source>
</evidence>
<protein>
    <submittedName>
        <fullName evidence="3">ATPase</fullName>
    </submittedName>
</protein>
<sequence length="160" mass="17477">MSLGIRVSGRIGRPVAEVFDAVVNPKKLSSYFTTIGGASAPLVKGTTVTWWKDAQVEVVELVPESRLVLSWDGGTGDDKKTYKTSVEMNFKPLEDGGTLVTIAETGWREDDAGRRGTYLNCEGWTQMLCCMKAFVEYGINLREGMFLSEMKGEPASAPDA</sequence>
<name>A0AAE5TX99_9HYPH</name>
<dbReference type="RefSeq" id="WP_003590306.1">
    <property type="nucleotide sequence ID" value="NZ_CP034998.1"/>
</dbReference>
<dbReference type="InterPro" id="IPR023393">
    <property type="entry name" value="START-like_dom_sf"/>
</dbReference>